<feature type="active site" description="Nucleophile" evidence="4">
    <location>
        <position position="49"/>
    </location>
</feature>
<evidence type="ECO:0000313" key="7">
    <source>
        <dbReference type="Proteomes" id="UP000270678"/>
    </source>
</evidence>
<accession>A0A3Q9IC51</accession>
<dbReference type="InterPro" id="IPR037483">
    <property type="entry name" value="YjjU-like"/>
</dbReference>
<gene>
    <name evidence="6" type="ORF">EI981_25975</name>
</gene>
<dbReference type="OrthoDB" id="9802424at2"/>
<feature type="active site" description="Proton acceptor" evidence="4">
    <location>
        <position position="168"/>
    </location>
</feature>
<dbReference type="InterPro" id="IPR016035">
    <property type="entry name" value="Acyl_Trfase/lysoPLipase"/>
</dbReference>
<evidence type="ECO:0000259" key="5">
    <source>
        <dbReference type="PROSITE" id="PS51635"/>
    </source>
</evidence>
<dbReference type="GO" id="GO:0016042">
    <property type="term" value="P:lipid catabolic process"/>
    <property type="evidence" value="ECO:0007669"/>
    <property type="project" value="UniProtKB-UniRule"/>
</dbReference>
<dbReference type="EMBL" id="CP034346">
    <property type="protein sequence ID" value="AZS17536.1"/>
    <property type="molecule type" value="Genomic_DNA"/>
</dbReference>
<evidence type="ECO:0000256" key="2">
    <source>
        <dbReference type="ARBA" id="ARBA00022963"/>
    </source>
</evidence>
<feature type="domain" description="PNPLA" evidence="5">
    <location>
        <begin position="15"/>
        <end position="181"/>
    </location>
</feature>
<dbReference type="AlphaFoldDB" id="A0A3Q9IC51"/>
<dbReference type="Pfam" id="PF19890">
    <property type="entry name" value="DUF6363"/>
    <property type="match status" value="1"/>
</dbReference>
<feature type="short sequence motif" description="GXGXXG" evidence="4">
    <location>
        <begin position="19"/>
        <end position="24"/>
    </location>
</feature>
<dbReference type="Pfam" id="PF01734">
    <property type="entry name" value="Patatin"/>
    <property type="match status" value="1"/>
</dbReference>
<dbReference type="GO" id="GO:0016787">
    <property type="term" value="F:hydrolase activity"/>
    <property type="evidence" value="ECO:0007669"/>
    <property type="project" value="UniProtKB-UniRule"/>
</dbReference>
<feature type="short sequence motif" description="DGA/G" evidence="4">
    <location>
        <begin position="168"/>
        <end position="170"/>
    </location>
</feature>
<keyword evidence="1 4" id="KW-0378">Hydrolase</keyword>
<dbReference type="CDD" id="cd07208">
    <property type="entry name" value="Pat_hypo_Ecoli_yjju_like"/>
    <property type="match status" value="1"/>
</dbReference>
<dbReference type="KEGG" id="plut:EI981_25975"/>
<keyword evidence="3 4" id="KW-0443">Lipid metabolism</keyword>
<sequence length="290" mass="32982">MTENLSTVKKEKTALVVEGGGMRGIFSTGILDAFIKQNFYPFDLCIGVSAGSSNVAAYLGQMYQRNYKVFTDYSLRPEFISMKKFVRGGHLMDIDWLWDITLRDMPVDVDTLFSGSAEFIIGATEVNTGNSVYLQPTRHNFDQLMKASSAIPVIYRGFVEVDGVKYVDGGVTDSIPVIEAYRRGANKIMVLRSRPHAYMMNNSKNNMLTRWHLRKYPDLLQALNNRAHTYQEAIDFMRNPPSDVQVIEVNPPDSFKTERLTKELPILEQDYQLGYDMGVQLAQDWDKQSS</sequence>
<keyword evidence="2 4" id="KW-0442">Lipid degradation</keyword>
<protein>
    <submittedName>
        <fullName evidence="6">Patatin family protein</fullName>
    </submittedName>
</protein>
<dbReference type="SUPFAM" id="SSF52151">
    <property type="entry name" value="FabD/lysophospholipase-like"/>
    <property type="match status" value="1"/>
</dbReference>
<proteinExistence type="predicted"/>
<evidence type="ECO:0000256" key="4">
    <source>
        <dbReference type="PROSITE-ProRule" id="PRU01161"/>
    </source>
</evidence>
<dbReference type="InterPro" id="IPR050301">
    <property type="entry name" value="NTE"/>
</dbReference>
<dbReference type="PANTHER" id="PTHR14226">
    <property type="entry name" value="NEUROPATHY TARGET ESTERASE/SWISS CHEESE D.MELANOGASTER"/>
    <property type="match status" value="1"/>
</dbReference>
<dbReference type="InterPro" id="IPR045943">
    <property type="entry name" value="DUF6363"/>
</dbReference>
<organism evidence="6 7">
    <name type="scientific">Paenibacillus lutimineralis</name>
    <dbReference type="NCBI Taxonomy" id="2707005"/>
    <lineage>
        <taxon>Bacteria</taxon>
        <taxon>Bacillati</taxon>
        <taxon>Bacillota</taxon>
        <taxon>Bacilli</taxon>
        <taxon>Bacillales</taxon>
        <taxon>Paenibacillaceae</taxon>
        <taxon>Paenibacillus</taxon>
    </lineage>
</organism>
<evidence type="ECO:0000313" key="6">
    <source>
        <dbReference type="EMBL" id="AZS17536.1"/>
    </source>
</evidence>
<evidence type="ECO:0000256" key="3">
    <source>
        <dbReference type="ARBA" id="ARBA00023098"/>
    </source>
</evidence>
<reference evidence="7" key="1">
    <citation type="submission" date="2018-12" db="EMBL/GenBank/DDBJ databases">
        <title>Complete genome sequence of Paenibacillus sp. MBLB1234.</title>
        <authorList>
            <person name="Nam Y.-D."/>
            <person name="Kang J."/>
            <person name="Chung W.-H."/>
            <person name="Park Y.S."/>
        </authorList>
    </citation>
    <scope>NUCLEOTIDE SEQUENCE [LARGE SCALE GENOMIC DNA]</scope>
    <source>
        <strain evidence="7">MBLB1234</strain>
    </source>
</reference>
<name>A0A3Q9IC51_9BACL</name>
<evidence type="ECO:0000256" key="1">
    <source>
        <dbReference type="ARBA" id="ARBA00022801"/>
    </source>
</evidence>
<dbReference type="Gene3D" id="3.40.1090.10">
    <property type="entry name" value="Cytosolic phospholipase A2 catalytic domain"/>
    <property type="match status" value="2"/>
</dbReference>
<dbReference type="Proteomes" id="UP000270678">
    <property type="component" value="Chromosome"/>
</dbReference>
<dbReference type="InterPro" id="IPR002641">
    <property type="entry name" value="PNPLA_dom"/>
</dbReference>
<keyword evidence="7" id="KW-1185">Reference proteome</keyword>
<dbReference type="PROSITE" id="PS51635">
    <property type="entry name" value="PNPLA"/>
    <property type="match status" value="1"/>
</dbReference>
<dbReference type="RefSeq" id="WP_127003168.1">
    <property type="nucleotide sequence ID" value="NZ_CP034346.1"/>
</dbReference>
<feature type="short sequence motif" description="GXSXG" evidence="4">
    <location>
        <begin position="47"/>
        <end position="51"/>
    </location>
</feature>
<dbReference type="PANTHER" id="PTHR14226:SF25">
    <property type="entry name" value="PHOSPHOESTERASE"/>
    <property type="match status" value="1"/>
</dbReference>